<name>A0ABT2ZAF1_9RHOB</name>
<feature type="transmembrane region" description="Helical" evidence="1">
    <location>
        <begin position="84"/>
        <end position="105"/>
    </location>
</feature>
<evidence type="ECO:0000313" key="3">
    <source>
        <dbReference type="Proteomes" id="UP001652542"/>
    </source>
</evidence>
<accession>A0ABT2ZAF1</accession>
<comment type="caution">
    <text evidence="2">The sequence shown here is derived from an EMBL/GenBank/DDBJ whole genome shotgun (WGS) entry which is preliminary data.</text>
</comment>
<sequence>MNRTQLWRLSGFSVALIAIVAALTLFKGGLYLAMHEGDAIHLADIVLRMAAGEWPHLDFMTPLGVLSAAPIALFVKLGFGIGHAFLLAQILVAVLIAPAAIRVAATRLDGLLAYAFVGYVLVLCIALVHGGDTTTVSLSMHYNRWSWAIAYVVLLQVLIAPRDTPAQVQDGIVLGLGLAALALIKMTYFVAFAPVVLVGLITRKWWRTLLVAVLAGLLVMAVVTLVAGPRFWLAYLADLLTVATSTVRERPGDELSDILGGSAYLAGNLALIGTVIIARKAGHLTEGLLLLLLYIPFAYVVYQNFGNDPQWIVLVLICLVALWREDEGTRSLGLRPSQWTLIAAGVFVGAGYASVQNLLISPVKHLNLQLADMRPLLGGAGPTSDLFANRSRMVRTRAIVALDGPEWQVASLAADEEDGSENRTVLPDGEILPDCTLQGGFTTWLAAAADDLERNGYAGKAVMAADILSSFWTYGDLARVERAAPWYYGRLSGLAQSDYLLIPLCPISGKARKNFLEEMERKGWTMTEVHRTPLYILMDISASVSEGNASDAR</sequence>
<protein>
    <recommendedName>
        <fullName evidence="4">DUF2029 domain-containing protein</fullName>
    </recommendedName>
</protein>
<organism evidence="2 3">
    <name type="scientific">Albidovulum marisflavi</name>
    <dbReference type="NCBI Taxonomy" id="2984159"/>
    <lineage>
        <taxon>Bacteria</taxon>
        <taxon>Pseudomonadati</taxon>
        <taxon>Pseudomonadota</taxon>
        <taxon>Alphaproteobacteria</taxon>
        <taxon>Rhodobacterales</taxon>
        <taxon>Paracoccaceae</taxon>
        <taxon>Albidovulum</taxon>
    </lineage>
</organism>
<feature type="transmembrane region" description="Helical" evidence="1">
    <location>
        <begin position="258"/>
        <end position="277"/>
    </location>
</feature>
<feature type="transmembrane region" description="Helical" evidence="1">
    <location>
        <begin position="172"/>
        <end position="197"/>
    </location>
</feature>
<feature type="transmembrane region" description="Helical" evidence="1">
    <location>
        <begin position="12"/>
        <end position="34"/>
    </location>
</feature>
<feature type="transmembrane region" description="Helical" evidence="1">
    <location>
        <begin position="336"/>
        <end position="355"/>
    </location>
</feature>
<reference evidence="2 3" key="1">
    <citation type="submission" date="2022-10" db="EMBL/GenBank/DDBJ databases">
        <title>Defluviimonas sp. nov., isolated from ocean surface water.</title>
        <authorList>
            <person name="He W."/>
            <person name="Wang L."/>
            <person name="Zhang D.-F."/>
        </authorList>
    </citation>
    <scope>NUCLEOTIDE SEQUENCE [LARGE SCALE GENOMIC DNA]</scope>
    <source>
        <strain evidence="2 3">WL0002</strain>
    </source>
</reference>
<feature type="transmembrane region" description="Helical" evidence="1">
    <location>
        <begin position="284"/>
        <end position="302"/>
    </location>
</feature>
<evidence type="ECO:0000313" key="2">
    <source>
        <dbReference type="EMBL" id="MCV2868053.1"/>
    </source>
</evidence>
<keyword evidence="1" id="KW-0472">Membrane</keyword>
<feature type="transmembrane region" description="Helical" evidence="1">
    <location>
        <begin position="209"/>
        <end position="232"/>
    </location>
</feature>
<dbReference type="RefSeq" id="WP_263733676.1">
    <property type="nucleotide sequence ID" value="NZ_JAOWKY010000001.1"/>
</dbReference>
<dbReference type="Proteomes" id="UP001652542">
    <property type="component" value="Unassembled WGS sequence"/>
</dbReference>
<keyword evidence="3" id="KW-1185">Reference proteome</keyword>
<evidence type="ECO:0008006" key="4">
    <source>
        <dbReference type="Google" id="ProtNLM"/>
    </source>
</evidence>
<evidence type="ECO:0000256" key="1">
    <source>
        <dbReference type="SAM" id="Phobius"/>
    </source>
</evidence>
<keyword evidence="1" id="KW-0812">Transmembrane</keyword>
<keyword evidence="1" id="KW-1133">Transmembrane helix</keyword>
<gene>
    <name evidence="2" type="ORF">OEW28_05375</name>
</gene>
<proteinExistence type="predicted"/>
<dbReference type="EMBL" id="JAOWKY010000001">
    <property type="protein sequence ID" value="MCV2868053.1"/>
    <property type="molecule type" value="Genomic_DNA"/>
</dbReference>
<feature type="transmembrane region" description="Helical" evidence="1">
    <location>
        <begin position="111"/>
        <end position="130"/>
    </location>
</feature>
<feature type="transmembrane region" description="Helical" evidence="1">
    <location>
        <begin position="142"/>
        <end position="160"/>
    </location>
</feature>
<feature type="transmembrane region" description="Helical" evidence="1">
    <location>
        <begin position="54"/>
        <end position="75"/>
    </location>
</feature>